<dbReference type="InterPro" id="IPR000719">
    <property type="entry name" value="Prot_kinase_dom"/>
</dbReference>
<reference evidence="2 3" key="1">
    <citation type="journal article" date="2012" name="Science">
        <title>The Paleozoic origin of enzymatic lignin decomposition reconstructed from 31 fungal genomes.</title>
        <authorList>
            <person name="Floudas D."/>
            <person name="Binder M."/>
            <person name="Riley R."/>
            <person name="Barry K."/>
            <person name="Blanchette R.A."/>
            <person name="Henrissat B."/>
            <person name="Martinez A.T."/>
            <person name="Otillar R."/>
            <person name="Spatafora J.W."/>
            <person name="Yadav J.S."/>
            <person name="Aerts A."/>
            <person name="Benoit I."/>
            <person name="Boyd A."/>
            <person name="Carlson A."/>
            <person name="Copeland A."/>
            <person name="Coutinho P.M."/>
            <person name="de Vries R.P."/>
            <person name="Ferreira P."/>
            <person name="Findley K."/>
            <person name="Foster B."/>
            <person name="Gaskell J."/>
            <person name="Glotzer D."/>
            <person name="Gorecki P."/>
            <person name="Heitman J."/>
            <person name="Hesse C."/>
            <person name="Hori C."/>
            <person name="Igarashi K."/>
            <person name="Jurgens J.A."/>
            <person name="Kallen N."/>
            <person name="Kersten P."/>
            <person name="Kohler A."/>
            <person name="Kuees U."/>
            <person name="Kumar T.K.A."/>
            <person name="Kuo A."/>
            <person name="LaButti K."/>
            <person name="Larrondo L.F."/>
            <person name="Lindquist E."/>
            <person name="Ling A."/>
            <person name="Lombard V."/>
            <person name="Lucas S."/>
            <person name="Lundell T."/>
            <person name="Martin R."/>
            <person name="McLaughlin D.J."/>
            <person name="Morgenstern I."/>
            <person name="Morin E."/>
            <person name="Murat C."/>
            <person name="Nagy L.G."/>
            <person name="Nolan M."/>
            <person name="Ohm R.A."/>
            <person name="Patyshakuliyeva A."/>
            <person name="Rokas A."/>
            <person name="Ruiz-Duenas F.J."/>
            <person name="Sabat G."/>
            <person name="Salamov A."/>
            <person name="Samejima M."/>
            <person name="Schmutz J."/>
            <person name="Slot J.C."/>
            <person name="St John F."/>
            <person name="Stenlid J."/>
            <person name="Sun H."/>
            <person name="Sun S."/>
            <person name="Syed K."/>
            <person name="Tsang A."/>
            <person name="Wiebenga A."/>
            <person name="Young D."/>
            <person name="Pisabarro A."/>
            <person name="Eastwood D.C."/>
            <person name="Martin F."/>
            <person name="Cullen D."/>
            <person name="Grigoriev I.V."/>
            <person name="Hibbett D.S."/>
        </authorList>
    </citation>
    <scope>NUCLEOTIDE SEQUENCE [LARGE SCALE GENOMIC DNA]</scope>
    <source>
        <strain evidence="2 3">DJM-731 SS1</strain>
    </source>
</reference>
<evidence type="ECO:0000313" key="2">
    <source>
        <dbReference type="EMBL" id="EJU00279.1"/>
    </source>
</evidence>
<dbReference type="InterPro" id="IPR002575">
    <property type="entry name" value="Aminoglycoside_PTrfase"/>
</dbReference>
<gene>
    <name evidence="2" type="ORF">DACRYDRAFT_109018</name>
</gene>
<dbReference type="InterPro" id="IPR011009">
    <property type="entry name" value="Kinase-like_dom_sf"/>
</dbReference>
<dbReference type="RefSeq" id="XP_040627176.1">
    <property type="nucleotide sequence ID" value="XM_040768787.1"/>
</dbReference>
<dbReference type="GO" id="GO:0005524">
    <property type="term" value="F:ATP binding"/>
    <property type="evidence" value="ECO:0007669"/>
    <property type="project" value="InterPro"/>
</dbReference>
<dbReference type="PANTHER" id="PTHR21310">
    <property type="entry name" value="AMINOGLYCOSIDE PHOSPHOTRANSFERASE-RELATED-RELATED"/>
    <property type="match status" value="1"/>
</dbReference>
<proteinExistence type="predicted"/>
<dbReference type="SUPFAM" id="SSF56112">
    <property type="entry name" value="Protein kinase-like (PK-like)"/>
    <property type="match status" value="1"/>
</dbReference>
<protein>
    <recommendedName>
        <fullName evidence="1">Protein kinase domain-containing protein</fullName>
    </recommendedName>
</protein>
<feature type="domain" description="Protein kinase" evidence="1">
    <location>
        <begin position="179"/>
        <end position="395"/>
    </location>
</feature>
<accession>M5FVG2</accession>
<evidence type="ECO:0000313" key="3">
    <source>
        <dbReference type="Proteomes" id="UP000030653"/>
    </source>
</evidence>
<dbReference type="Gene3D" id="3.90.1200.10">
    <property type="match status" value="1"/>
</dbReference>
<dbReference type="PROSITE" id="PS50011">
    <property type="entry name" value="PROTEIN_KINASE_DOM"/>
    <property type="match status" value="1"/>
</dbReference>
<name>M5FVG2_DACPD</name>
<dbReference type="PANTHER" id="PTHR21310:SF48">
    <property type="entry name" value="AMINOGLYCOSIDE PHOSPHOTRANSFERASE DOMAIN-CONTAINING PROTEIN"/>
    <property type="match status" value="1"/>
</dbReference>
<dbReference type="OrthoDB" id="5598852at2759"/>
<dbReference type="GeneID" id="63683849"/>
<dbReference type="Proteomes" id="UP000030653">
    <property type="component" value="Unassembled WGS sequence"/>
</dbReference>
<dbReference type="AlphaFoldDB" id="M5FVG2"/>
<dbReference type="HOGENOM" id="CLU_698337_0_0_1"/>
<dbReference type="EMBL" id="JH795867">
    <property type="protein sequence ID" value="EJU00279.1"/>
    <property type="molecule type" value="Genomic_DNA"/>
</dbReference>
<organism evidence="2 3">
    <name type="scientific">Dacryopinax primogenitus (strain DJM 731)</name>
    <name type="common">Brown rot fungus</name>
    <dbReference type="NCBI Taxonomy" id="1858805"/>
    <lineage>
        <taxon>Eukaryota</taxon>
        <taxon>Fungi</taxon>
        <taxon>Dikarya</taxon>
        <taxon>Basidiomycota</taxon>
        <taxon>Agaricomycotina</taxon>
        <taxon>Dacrymycetes</taxon>
        <taxon>Dacrymycetales</taxon>
        <taxon>Dacrymycetaceae</taxon>
        <taxon>Dacryopinax</taxon>
    </lineage>
</organism>
<evidence type="ECO:0000259" key="1">
    <source>
        <dbReference type="PROSITE" id="PS50011"/>
    </source>
</evidence>
<sequence>MAPDGLLRARLSDWNDDVELFVYASRVPELGARLELELFSNTNDDGHSTLARATIAPSKWFPLLLKSEPCRTAGGELRRPSTITVDLTSAASQGGPPPSLRLTLILATSPRGPQADVIGSYHQICQAQAARATCDPWPIDTTAPSPVRDCVLYVRLMHRVVRKEGALHKMNMPFAKAEADILSFVGKTKRIPVPRLISLSSTSICMEEIQARTLDSCIDRMTCDELGEVSRLLQHYLAELHHLPLPHDTLGQLHGGPYRNQMFGDSAPRAFSNVVEFHALLASYLYESRYRSRDCADLIVSKLPRTDDRVLVHGDLRPQNIMVRKSDGALQVTIVDWGSAAILPSTLWEKAGMRMQGTGVGDKWKYIVDLVWGPSDGAGHTQTLDAIIEAQTAFH</sequence>
<keyword evidence="3" id="KW-1185">Reference proteome</keyword>
<dbReference type="InterPro" id="IPR051678">
    <property type="entry name" value="AGP_Transferase"/>
</dbReference>
<dbReference type="Pfam" id="PF01636">
    <property type="entry name" value="APH"/>
    <property type="match status" value="1"/>
</dbReference>
<dbReference type="GO" id="GO:0004672">
    <property type="term" value="F:protein kinase activity"/>
    <property type="evidence" value="ECO:0007669"/>
    <property type="project" value="InterPro"/>
</dbReference>